<evidence type="ECO:0000313" key="3">
    <source>
        <dbReference type="Proteomes" id="UP000238206"/>
    </source>
</evidence>
<feature type="signal peptide" evidence="1">
    <location>
        <begin position="1"/>
        <end position="24"/>
    </location>
</feature>
<feature type="chain" id="PRO_5015661076" evidence="1">
    <location>
        <begin position="25"/>
        <end position="125"/>
    </location>
</feature>
<dbReference type="Proteomes" id="UP000238206">
    <property type="component" value="Unassembled WGS sequence"/>
</dbReference>
<comment type="caution">
    <text evidence="2">The sequence shown here is derived from an EMBL/GenBank/DDBJ whole genome shotgun (WGS) entry which is preliminary data.</text>
</comment>
<organism evidence="2 3">
    <name type="scientific">Burkholderia cepacia</name>
    <name type="common">Pseudomonas cepacia</name>
    <dbReference type="NCBI Taxonomy" id="292"/>
    <lineage>
        <taxon>Bacteria</taxon>
        <taxon>Pseudomonadati</taxon>
        <taxon>Pseudomonadota</taxon>
        <taxon>Betaproteobacteria</taxon>
        <taxon>Burkholderiales</taxon>
        <taxon>Burkholderiaceae</taxon>
        <taxon>Burkholderia</taxon>
        <taxon>Burkholderia cepacia complex</taxon>
    </lineage>
</organism>
<gene>
    <name evidence="2" type="ORF">C5615_32835</name>
</gene>
<dbReference type="AlphaFoldDB" id="A0A2S8I7T1"/>
<dbReference type="EMBL" id="PUIQ01000062">
    <property type="protein sequence ID" value="PQP10850.1"/>
    <property type="molecule type" value="Genomic_DNA"/>
</dbReference>
<name>A0A2S8I7T1_BURCE</name>
<protein>
    <submittedName>
        <fullName evidence="2">Uncharacterized protein</fullName>
    </submittedName>
</protein>
<proteinExistence type="predicted"/>
<sequence>MTMKFPIKTLLFAAMFGTATMAQAQIPVVGGPVDIDYYVMQAKTTADQLKTQARGLTVAQTQALPANLGALPSTYADSGKAAPAPSVDTNRQILATLVGIDGTLKQLLELERMKSSAAAAAAASH</sequence>
<accession>A0A2S8I7T1</accession>
<evidence type="ECO:0000313" key="2">
    <source>
        <dbReference type="EMBL" id="PQP10850.1"/>
    </source>
</evidence>
<keyword evidence="1" id="KW-0732">Signal</keyword>
<evidence type="ECO:0000256" key="1">
    <source>
        <dbReference type="SAM" id="SignalP"/>
    </source>
</evidence>
<reference evidence="2 3" key="1">
    <citation type="submission" date="2018-02" db="EMBL/GenBank/DDBJ databases">
        <title>Draft genome sequencing of Burkholderia cepacia Y14-15.</title>
        <authorList>
            <person name="Zheng B.-X."/>
        </authorList>
    </citation>
    <scope>NUCLEOTIDE SEQUENCE [LARGE SCALE GENOMIC DNA]</scope>
    <source>
        <strain evidence="2 3">Y14-15</strain>
    </source>
</reference>